<feature type="chain" id="PRO_5041307555" evidence="1">
    <location>
        <begin position="19"/>
        <end position="327"/>
    </location>
</feature>
<dbReference type="AlphaFoldDB" id="A0AA36D293"/>
<dbReference type="Proteomes" id="UP001177023">
    <property type="component" value="Unassembled WGS sequence"/>
</dbReference>
<organism evidence="2 3">
    <name type="scientific">Mesorhabditis spiculigera</name>
    <dbReference type="NCBI Taxonomy" id="96644"/>
    <lineage>
        <taxon>Eukaryota</taxon>
        <taxon>Metazoa</taxon>
        <taxon>Ecdysozoa</taxon>
        <taxon>Nematoda</taxon>
        <taxon>Chromadorea</taxon>
        <taxon>Rhabditida</taxon>
        <taxon>Rhabditina</taxon>
        <taxon>Rhabditomorpha</taxon>
        <taxon>Rhabditoidea</taxon>
        <taxon>Rhabditidae</taxon>
        <taxon>Mesorhabditinae</taxon>
        <taxon>Mesorhabditis</taxon>
    </lineage>
</organism>
<reference evidence="2" key="1">
    <citation type="submission" date="2023-06" db="EMBL/GenBank/DDBJ databases">
        <authorList>
            <person name="Delattre M."/>
        </authorList>
    </citation>
    <scope>NUCLEOTIDE SEQUENCE</scope>
    <source>
        <strain evidence="2">AF72</strain>
    </source>
</reference>
<comment type="caution">
    <text evidence="2">The sequence shown here is derived from an EMBL/GenBank/DDBJ whole genome shotgun (WGS) entry which is preliminary data.</text>
</comment>
<accession>A0AA36D293</accession>
<evidence type="ECO:0000313" key="3">
    <source>
        <dbReference type="Proteomes" id="UP001177023"/>
    </source>
</evidence>
<evidence type="ECO:0000313" key="2">
    <source>
        <dbReference type="EMBL" id="CAJ0578740.1"/>
    </source>
</evidence>
<proteinExistence type="predicted"/>
<evidence type="ECO:0000256" key="1">
    <source>
        <dbReference type="SAM" id="SignalP"/>
    </source>
</evidence>
<feature type="signal peptide" evidence="1">
    <location>
        <begin position="1"/>
        <end position="18"/>
    </location>
</feature>
<keyword evidence="1" id="KW-0732">Signal</keyword>
<name>A0AA36D293_9BILA</name>
<feature type="non-terminal residue" evidence="2">
    <location>
        <position position="327"/>
    </location>
</feature>
<protein>
    <submittedName>
        <fullName evidence="2">Uncharacterized protein</fullName>
    </submittedName>
</protein>
<sequence length="327" mass="38218">MLPCCLFLLLLMFSGIYSNPIEPKIHENNTGVISERTEYLLDQYFPILMTLCNATVNETAEMDNLIQKKHYAEVKELIDAKVEEFESQYGLEAENDVNITEIDNLLRSNHGEKYIRILEAYHNATIYSIIRGLWNVQLYSILPPIDQQAILSYFEDKLAHLNARKSMWRRFWEAVQGIFWTHNEVAHCWAESPKCVREMVEGVPIEERKAMQMAADQDDLIAVDKAMNSQINDMTSEQRSEFSRWKSENYPPLALMTIIYEAGQEEKDALERLRQHGLLSSLKAYYRATIEIKEEEEQQEILDFVKGMNQTFAACYNPSKTRYRELF</sequence>
<keyword evidence="3" id="KW-1185">Reference proteome</keyword>
<gene>
    <name evidence="2" type="ORF">MSPICULIGERA_LOCUS16981</name>
</gene>
<dbReference type="EMBL" id="CATQJA010002654">
    <property type="protein sequence ID" value="CAJ0578740.1"/>
    <property type="molecule type" value="Genomic_DNA"/>
</dbReference>